<evidence type="ECO:0000256" key="5">
    <source>
        <dbReference type="ARBA" id="ARBA00022833"/>
    </source>
</evidence>
<name>L0JXD0_9EURY</name>
<dbReference type="AlphaFoldDB" id="L0JXD0"/>
<evidence type="ECO:0000256" key="7">
    <source>
        <dbReference type="ARBA" id="ARBA00022884"/>
    </source>
</evidence>
<dbReference type="InterPro" id="IPR012947">
    <property type="entry name" value="tRNA_SAD"/>
</dbReference>
<dbReference type="Gene3D" id="3.30.980.10">
    <property type="entry name" value="Threonyl-trna Synthetase, Chain A, domain 2"/>
    <property type="match status" value="1"/>
</dbReference>
<dbReference type="SMART" id="SM00863">
    <property type="entry name" value="tRNA_SAD"/>
    <property type="match status" value="1"/>
</dbReference>
<sequence>MTPDATGSRAAAEPTVTEFETRVRSVDGTDVRLEDTYFYPEGGGQPADRGTIDGVEVVDVQTRESGVVHELASTPAFEAGETVGGSIDETFRTYCMRAHTASHLLYGAGRRLLEDHGYGGFDIGTEKCRIDFETSDPDALDILSLERLLAEAVWDSRQVTWREMDIERARADDEIVFNLTEEAQRADTVRIVEIDGWDIAACGGTHVRNTIEIGPIAVLDISNPGADLVRVEYAVGPTAIRTRTDRARATRRAARALETGLEELPERASAVAERNAELEDELVGLRSRLLESRLEALDEDATERDGQRWVVGELDVDGVGPNDAADRARERAGELGDVVVLTGVDGSAFVVAATTGETDASGIVEDVTAEFGGGGGGGETLAQGGGLDAEPAAVVDYLRGEQ</sequence>
<proteinExistence type="inferred from homology"/>
<dbReference type="HOGENOM" id="CLU_004485_7_2_2"/>
<evidence type="ECO:0000256" key="10">
    <source>
        <dbReference type="SAM" id="Coils"/>
    </source>
</evidence>
<dbReference type="GeneID" id="14404990"/>
<dbReference type="PANTHER" id="PTHR11777">
    <property type="entry name" value="ALANYL-TRNA SYNTHETASE"/>
    <property type="match status" value="1"/>
</dbReference>
<evidence type="ECO:0000256" key="6">
    <source>
        <dbReference type="ARBA" id="ARBA00022840"/>
    </source>
</evidence>
<dbReference type="eggNOG" id="arCOG01255">
    <property type="taxonomic scope" value="Archaea"/>
</dbReference>
<protein>
    <submittedName>
        <fullName evidence="13">Alanyl-tRNA synthetase</fullName>
    </submittedName>
</protein>
<keyword evidence="8" id="KW-0648">Protein biosynthesis</keyword>
<evidence type="ECO:0000259" key="12">
    <source>
        <dbReference type="PROSITE" id="PS50860"/>
    </source>
</evidence>
<dbReference type="SUPFAM" id="SSF50447">
    <property type="entry name" value="Translation proteins"/>
    <property type="match status" value="1"/>
</dbReference>
<dbReference type="RefSeq" id="WP_015321142.1">
    <property type="nucleotide sequence ID" value="NC_019974.1"/>
</dbReference>
<dbReference type="InterPro" id="IPR050058">
    <property type="entry name" value="Ala-tRNA_ligase"/>
</dbReference>
<evidence type="ECO:0000313" key="13">
    <source>
        <dbReference type="EMBL" id="AGB37697.1"/>
    </source>
</evidence>
<evidence type="ECO:0000256" key="8">
    <source>
        <dbReference type="ARBA" id="ARBA00022917"/>
    </source>
</evidence>
<keyword evidence="9 13" id="KW-0030">Aminoacyl-tRNA synthetase</keyword>
<dbReference type="PANTHER" id="PTHR11777:SF9">
    <property type="entry name" value="ALANINE--TRNA LIGASE, CYTOPLASMIC"/>
    <property type="match status" value="1"/>
</dbReference>
<dbReference type="GO" id="GO:0004813">
    <property type="term" value="F:alanine-tRNA ligase activity"/>
    <property type="evidence" value="ECO:0007669"/>
    <property type="project" value="InterPro"/>
</dbReference>
<evidence type="ECO:0000256" key="3">
    <source>
        <dbReference type="ARBA" id="ARBA00022598"/>
    </source>
</evidence>
<dbReference type="InterPro" id="IPR018163">
    <property type="entry name" value="Thr/Ala-tRNA-synth_IIc_edit"/>
</dbReference>
<keyword evidence="7" id="KW-0694">RNA-binding</keyword>
<dbReference type="Pfam" id="PF07973">
    <property type="entry name" value="tRNA_SAD"/>
    <property type="match status" value="1"/>
</dbReference>
<dbReference type="EMBL" id="CP003929">
    <property type="protein sequence ID" value="AGB37697.1"/>
    <property type="molecule type" value="Genomic_DNA"/>
</dbReference>
<evidence type="ECO:0000256" key="1">
    <source>
        <dbReference type="ARBA" id="ARBA00008226"/>
    </source>
</evidence>
<reference evidence="13 14" key="1">
    <citation type="submission" date="2012-11" db="EMBL/GenBank/DDBJ databases">
        <title>FINISHED of Natronococcus occultus SP4, DSM 3396.</title>
        <authorList>
            <consortium name="DOE Joint Genome Institute"/>
            <person name="Eisen J."/>
            <person name="Huntemann M."/>
            <person name="Wei C.-L."/>
            <person name="Han J."/>
            <person name="Detter J.C."/>
            <person name="Han C."/>
            <person name="Tapia R."/>
            <person name="Chen A."/>
            <person name="Kyrpides N."/>
            <person name="Mavromatis K."/>
            <person name="Markowitz V."/>
            <person name="Szeto E."/>
            <person name="Ivanova N."/>
            <person name="Mikhailova N."/>
            <person name="Ovchinnikova G."/>
            <person name="Pagani I."/>
            <person name="Pati A."/>
            <person name="Goodwin L."/>
            <person name="Nordberg H.P."/>
            <person name="Cantor M.N."/>
            <person name="Hua S.X."/>
            <person name="Woyke T."/>
            <person name="Eisen J."/>
            <person name="Klenk H.-P."/>
            <person name="Klenk H.-P."/>
        </authorList>
    </citation>
    <scope>NUCLEOTIDE SEQUENCE [LARGE SCALE GENOMIC DNA]</scope>
    <source>
        <strain evidence="13 14">SP4</strain>
    </source>
</reference>
<dbReference type="GO" id="GO:0002161">
    <property type="term" value="F:aminoacyl-tRNA deacylase activity"/>
    <property type="evidence" value="ECO:0007669"/>
    <property type="project" value="UniProtKB-ARBA"/>
</dbReference>
<feature type="domain" description="Alanyl-transfer RNA synthetases family profile" evidence="12">
    <location>
        <begin position="1"/>
        <end position="245"/>
    </location>
</feature>
<comment type="similarity">
    <text evidence="1">Belongs to the class-II aminoacyl-tRNA synthetase family.</text>
</comment>
<dbReference type="Pfam" id="PF01411">
    <property type="entry name" value="tRNA-synt_2c"/>
    <property type="match status" value="1"/>
</dbReference>
<evidence type="ECO:0000256" key="11">
    <source>
        <dbReference type="SAM" id="MobiDB-lite"/>
    </source>
</evidence>
<dbReference type="InterPro" id="IPR018164">
    <property type="entry name" value="Ala-tRNA-synth_IIc_N"/>
</dbReference>
<dbReference type="STRING" id="694430.Natoc_1906"/>
<feature type="region of interest" description="Disordered" evidence="11">
    <location>
        <begin position="1"/>
        <end position="20"/>
    </location>
</feature>
<keyword evidence="5" id="KW-0862">Zinc</keyword>
<keyword evidence="14" id="KW-1185">Reference proteome</keyword>
<evidence type="ECO:0000256" key="2">
    <source>
        <dbReference type="ARBA" id="ARBA00022555"/>
    </source>
</evidence>
<dbReference type="InterPro" id="IPR009000">
    <property type="entry name" value="Transl_B-barrel_sf"/>
</dbReference>
<dbReference type="Gene3D" id="3.10.310.40">
    <property type="match status" value="1"/>
</dbReference>
<dbReference type="GO" id="GO:0006419">
    <property type="term" value="P:alanyl-tRNA aminoacylation"/>
    <property type="evidence" value="ECO:0007669"/>
    <property type="project" value="InterPro"/>
</dbReference>
<accession>L0JXD0</accession>
<dbReference type="Proteomes" id="UP000010878">
    <property type="component" value="Chromosome"/>
</dbReference>
<evidence type="ECO:0000313" key="14">
    <source>
        <dbReference type="Proteomes" id="UP000010878"/>
    </source>
</evidence>
<dbReference type="GO" id="GO:0000049">
    <property type="term" value="F:tRNA binding"/>
    <property type="evidence" value="ECO:0007669"/>
    <property type="project" value="UniProtKB-KW"/>
</dbReference>
<dbReference type="SUPFAM" id="SSF55186">
    <property type="entry name" value="ThrRS/AlaRS common domain"/>
    <property type="match status" value="1"/>
</dbReference>
<dbReference type="OrthoDB" id="11392at2157"/>
<evidence type="ECO:0000256" key="4">
    <source>
        <dbReference type="ARBA" id="ARBA00022741"/>
    </source>
</evidence>
<keyword evidence="10" id="KW-0175">Coiled coil</keyword>
<keyword evidence="3" id="KW-0436">Ligase</keyword>
<evidence type="ECO:0000256" key="9">
    <source>
        <dbReference type="ARBA" id="ARBA00023146"/>
    </source>
</evidence>
<keyword evidence="6" id="KW-0067">ATP-binding</keyword>
<dbReference type="KEGG" id="nou:Natoc_1906"/>
<feature type="coiled-coil region" evidence="10">
    <location>
        <begin position="261"/>
        <end position="295"/>
    </location>
</feature>
<organism evidence="13 14">
    <name type="scientific">Natronococcus occultus SP4</name>
    <dbReference type="NCBI Taxonomy" id="694430"/>
    <lineage>
        <taxon>Archaea</taxon>
        <taxon>Methanobacteriati</taxon>
        <taxon>Methanobacteriota</taxon>
        <taxon>Stenosarchaea group</taxon>
        <taxon>Halobacteria</taxon>
        <taxon>Halobacteriales</taxon>
        <taxon>Natrialbaceae</taxon>
        <taxon>Natronococcus</taxon>
    </lineage>
</organism>
<gene>
    <name evidence="13" type="ORF">Natoc_1906</name>
</gene>
<dbReference type="GO" id="GO:0005524">
    <property type="term" value="F:ATP binding"/>
    <property type="evidence" value="ECO:0007669"/>
    <property type="project" value="UniProtKB-KW"/>
</dbReference>
<dbReference type="PROSITE" id="PS50860">
    <property type="entry name" value="AA_TRNA_LIGASE_II_ALA"/>
    <property type="match status" value="1"/>
</dbReference>
<keyword evidence="2" id="KW-0820">tRNA-binding</keyword>
<dbReference type="Gene3D" id="2.40.30.130">
    <property type="match status" value="1"/>
</dbReference>
<keyword evidence="4" id="KW-0547">Nucleotide-binding</keyword>
<dbReference type="InterPro" id="IPR018165">
    <property type="entry name" value="Ala-tRNA-synth_IIc_core"/>
</dbReference>